<dbReference type="VEuPathDB" id="FungiDB:LEMA_P066730.1"/>
<reference evidence="3" key="1">
    <citation type="journal article" date="2011" name="Nat. Commun.">
        <title>Effector diversification within compartments of the Leptosphaeria maculans genome affected by Repeat-Induced Point mutations.</title>
        <authorList>
            <person name="Rouxel T."/>
            <person name="Grandaubert J."/>
            <person name="Hane J.K."/>
            <person name="Hoede C."/>
            <person name="van de Wouw A.P."/>
            <person name="Couloux A."/>
            <person name="Dominguez V."/>
            <person name="Anthouard V."/>
            <person name="Bally P."/>
            <person name="Bourras S."/>
            <person name="Cozijnsen A.J."/>
            <person name="Ciuffetti L.M."/>
            <person name="Degrave A."/>
            <person name="Dilmaghani A."/>
            <person name="Duret L."/>
            <person name="Fudal I."/>
            <person name="Goodwin S.B."/>
            <person name="Gout L."/>
            <person name="Glaser N."/>
            <person name="Linglin J."/>
            <person name="Kema G.H.J."/>
            <person name="Lapalu N."/>
            <person name="Lawrence C.B."/>
            <person name="May K."/>
            <person name="Meyer M."/>
            <person name="Ollivier B."/>
            <person name="Poulain J."/>
            <person name="Schoch C.L."/>
            <person name="Simon A."/>
            <person name="Spatafora J.W."/>
            <person name="Stachowiak A."/>
            <person name="Turgeon B.G."/>
            <person name="Tyler B.M."/>
            <person name="Vincent D."/>
            <person name="Weissenbach J."/>
            <person name="Amselem J."/>
            <person name="Quesneville H."/>
            <person name="Oliver R.P."/>
            <person name="Wincker P."/>
            <person name="Balesdent M.-H."/>
            <person name="Howlett B.J."/>
        </authorList>
    </citation>
    <scope>NUCLEOTIDE SEQUENCE [LARGE SCALE GENOMIC DNA]</scope>
    <source>
        <strain evidence="3">JN3 / isolate v23.1.3 / race Av1-4-5-6-7-8</strain>
    </source>
</reference>
<accession>E4ZGX7</accession>
<proteinExistence type="predicted"/>
<evidence type="ECO:0000256" key="1">
    <source>
        <dbReference type="SAM" id="MobiDB-lite"/>
    </source>
</evidence>
<sequence>MELHFTLDNTQHNTDRHNNPAASSRRIPWDEFFSY</sequence>
<dbReference type="HOGENOM" id="CLU_3368632_0_0_1"/>
<evidence type="ECO:0000313" key="3">
    <source>
        <dbReference type="Proteomes" id="UP000002668"/>
    </source>
</evidence>
<gene>
    <name evidence="2" type="ORF">LEMA_P066730.1</name>
</gene>
<dbReference type="InParanoid" id="E4ZGX7"/>
<feature type="region of interest" description="Disordered" evidence="1">
    <location>
        <begin position="1"/>
        <end position="23"/>
    </location>
</feature>
<keyword evidence="3" id="KW-1185">Reference proteome</keyword>
<name>E4ZGX7_LEPMJ</name>
<dbReference type="EMBL" id="FP929064">
    <property type="protein sequence ID" value="CBX90547.1"/>
    <property type="molecule type" value="Genomic_DNA"/>
</dbReference>
<evidence type="ECO:0000313" key="2">
    <source>
        <dbReference type="EMBL" id="CBX90547.1"/>
    </source>
</evidence>
<dbReference type="AlphaFoldDB" id="E4ZGX7"/>
<dbReference type="Proteomes" id="UP000002668">
    <property type="component" value="Genome"/>
</dbReference>
<organism evidence="2 3">
    <name type="scientific">Leptosphaeria maculans (strain JN3 / isolate v23.1.3 / race Av1-4-5-6-7-8)</name>
    <name type="common">Blackleg fungus</name>
    <name type="synonym">Phoma lingam</name>
    <dbReference type="NCBI Taxonomy" id="985895"/>
    <lineage>
        <taxon>Eukaryota</taxon>
        <taxon>Fungi</taxon>
        <taxon>Dikarya</taxon>
        <taxon>Ascomycota</taxon>
        <taxon>Pezizomycotina</taxon>
        <taxon>Dothideomycetes</taxon>
        <taxon>Pleosporomycetidae</taxon>
        <taxon>Pleosporales</taxon>
        <taxon>Pleosporineae</taxon>
        <taxon>Leptosphaeriaceae</taxon>
        <taxon>Plenodomus</taxon>
        <taxon>Plenodomus lingam/Leptosphaeria maculans species complex</taxon>
    </lineage>
</organism>
<protein>
    <submittedName>
        <fullName evidence="2">Uncharacterized protein</fullName>
    </submittedName>
</protein>